<evidence type="ECO:0000259" key="3">
    <source>
        <dbReference type="PROSITE" id="PS51747"/>
    </source>
</evidence>
<gene>
    <name evidence="4" type="ORF">ACIPEN_15765</name>
</gene>
<dbReference type="PROSITE" id="PS00903">
    <property type="entry name" value="CYT_DCMP_DEAMINASES_1"/>
    <property type="match status" value="1"/>
</dbReference>
<dbReference type="EMBL" id="JBIUZV010000009">
    <property type="protein sequence ID" value="MFJ3047285.1"/>
    <property type="molecule type" value="Genomic_DNA"/>
</dbReference>
<accession>A0ABW8F1Z0</accession>
<dbReference type="EC" id="3.5.4.33" evidence="4"/>
<evidence type="ECO:0000256" key="1">
    <source>
        <dbReference type="ARBA" id="ARBA00022723"/>
    </source>
</evidence>
<keyword evidence="5" id="KW-1185">Reference proteome</keyword>
<dbReference type="SUPFAM" id="SSF53927">
    <property type="entry name" value="Cytidine deaminase-like"/>
    <property type="match status" value="1"/>
</dbReference>
<comment type="caution">
    <text evidence="4">The sequence shown here is derived from an EMBL/GenBank/DDBJ whole genome shotgun (WGS) entry which is preliminary data.</text>
</comment>
<dbReference type="CDD" id="cd01285">
    <property type="entry name" value="nucleoside_deaminase"/>
    <property type="match status" value="1"/>
</dbReference>
<dbReference type="PROSITE" id="PS51747">
    <property type="entry name" value="CYT_DCMP_DEAMINASES_2"/>
    <property type="match status" value="1"/>
</dbReference>
<name>A0ABW8F1Z0_9BURK</name>
<organism evidence="4 5">
    <name type="scientific">Herbaspirillum chlorophenolicum</name>
    <dbReference type="NCBI Taxonomy" id="211589"/>
    <lineage>
        <taxon>Bacteria</taxon>
        <taxon>Pseudomonadati</taxon>
        <taxon>Pseudomonadota</taxon>
        <taxon>Betaproteobacteria</taxon>
        <taxon>Burkholderiales</taxon>
        <taxon>Oxalobacteraceae</taxon>
        <taxon>Herbaspirillum</taxon>
    </lineage>
</organism>
<keyword evidence="4" id="KW-0378">Hydrolase</keyword>
<dbReference type="RefSeq" id="WP_402701841.1">
    <property type="nucleotide sequence ID" value="NZ_JBIUZV010000009.1"/>
</dbReference>
<dbReference type="Gene3D" id="3.40.140.10">
    <property type="entry name" value="Cytidine Deaminase, domain 2"/>
    <property type="match status" value="1"/>
</dbReference>
<sequence length="161" mass="16897">MTSKSATEFTEQDIAAMRLAIDASEQALTRGDMPFGATLVSPSGEVLMVEMNNQNTAQDCTGHAEMVLMRRAQRELGLEAMRGATVYASGEPCAMCCGAMFWSGVGRVVYAASTAQIGEALGGPLLPLRAASVVEGASPTVKINGPLLADEAKAILRKFRG</sequence>
<keyword evidence="1" id="KW-0479">Metal-binding</keyword>
<feature type="domain" description="CMP/dCMP-type deaminase" evidence="3">
    <location>
        <begin position="11"/>
        <end position="128"/>
    </location>
</feature>
<dbReference type="InterPro" id="IPR016192">
    <property type="entry name" value="APOBEC/CMP_deaminase_Zn-bd"/>
</dbReference>
<protein>
    <submittedName>
        <fullName evidence="4">Nucleoside deaminase</fullName>
        <ecNumber evidence="4">3.5.4.33</ecNumber>
    </submittedName>
</protein>
<evidence type="ECO:0000256" key="2">
    <source>
        <dbReference type="ARBA" id="ARBA00022833"/>
    </source>
</evidence>
<dbReference type="Proteomes" id="UP001617427">
    <property type="component" value="Unassembled WGS sequence"/>
</dbReference>
<evidence type="ECO:0000313" key="4">
    <source>
        <dbReference type="EMBL" id="MFJ3047285.1"/>
    </source>
</evidence>
<dbReference type="InterPro" id="IPR002125">
    <property type="entry name" value="CMP_dCMP_dom"/>
</dbReference>
<dbReference type="PANTHER" id="PTHR11079:SF179">
    <property type="entry name" value="TRNA(ADENINE(34)) DEAMINASE, CHLOROPLASTIC"/>
    <property type="match status" value="1"/>
</dbReference>
<keyword evidence="2" id="KW-0862">Zinc</keyword>
<dbReference type="InterPro" id="IPR016193">
    <property type="entry name" value="Cytidine_deaminase-like"/>
</dbReference>
<proteinExistence type="predicted"/>
<reference evidence="4 5" key="1">
    <citation type="submission" date="2024-10" db="EMBL/GenBank/DDBJ databases">
        <title>The Natural Products Discovery Center: Release of the First 8490 Sequenced Strains for Exploring Actinobacteria Biosynthetic Diversity.</title>
        <authorList>
            <person name="Kalkreuter E."/>
            <person name="Kautsar S.A."/>
            <person name="Yang D."/>
            <person name="Bader C.D."/>
            <person name="Teijaro C.N."/>
            <person name="Fluegel L."/>
            <person name="Davis C.M."/>
            <person name="Simpson J.R."/>
            <person name="Lauterbach L."/>
            <person name="Steele A.D."/>
            <person name="Gui C."/>
            <person name="Meng S."/>
            <person name="Li G."/>
            <person name="Viehrig K."/>
            <person name="Ye F."/>
            <person name="Su P."/>
            <person name="Kiefer A.F."/>
            <person name="Nichols A."/>
            <person name="Cepeda A.J."/>
            <person name="Yan W."/>
            <person name="Fan B."/>
            <person name="Jiang Y."/>
            <person name="Adhikari A."/>
            <person name="Zheng C.-J."/>
            <person name="Schuster L."/>
            <person name="Cowan T.M."/>
            <person name="Smanski M.J."/>
            <person name="Chevrette M.G."/>
            <person name="De Carvalho L.P.S."/>
            <person name="Shen B."/>
        </authorList>
    </citation>
    <scope>NUCLEOTIDE SEQUENCE [LARGE SCALE GENOMIC DNA]</scope>
    <source>
        <strain evidence="4 5">NPDC087045</strain>
    </source>
</reference>
<dbReference type="PANTHER" id="PTHR11079">
    <property type="entry name" value="CYTOSINE DEAMINASE FAMILY MEMBER"/>
    <property type="match status" value="1"/>
</dbReference>
<evidence type="ECO:0000313" key="5">
    <source>
        <dbReference type="Proteomes" id="UP001617427"/>
    </source>
</evidence>
<dbReference type="GO" id="GO:0052717">
    <property type="term" value="F:tRNA-specific adenosine-34 deaminase activity"/>
    <property type="evidence" value="ECO:0007669"/>
    <property type="project" value="UniProtKB-EC"/>
</dbReference>
<dbReference type="Pfam" id="PF00383">
    <property type="entry name" value="dCMP_cyt_deam_1"/>
    <property type="match status" value="1"/>
</dbReference>